<reference evidence="2 4" key="2">
    <citation type="submission" date="2021-03" db="EMBL/GenBank/DDBJ databases">
        <title>Genomic Encyclopedia of Type Strains, Phase IV (KMG-IV): sequencing the most valuable type-strain genomes for metagenomic binning, comparative biology and taxonomic classification.</title>
        <authorList>
            <person name="Goeker M."/>
        </authorList>
    </citation>
    <scope>NUCLEOTIDE SEQUENCE [LARGE SCALE GENOMIC DNA]</scope>
    <source>
        <strain evidence="2 4">DSM 40499</strain>
    </source>
</reference>
<name>A0A1B1B9Z5_9ACTN</name>
<evidence type="ECO:0000313" key="4">
    <source>
        <dbReference type="Proteomes" id="UP001519309"/>
    </source>
</evidence>
<evidence type="ECO:0000313" key="3">
    <source>
        <dbReference type="Proteomes" id="UP000092659"/>
    </source>
</evidence>
<dbReference type="RefSeq" id="WP_067315606.1">
    <property type="nucleotide sequence ID" value="NZ_CP016279.1"/>
</dbReference>
<dbReference type="KEGG" id="sgs:AVL59_44015"/>
<evidence type="ECO:0008006" key="5">
    <source>
        <dbReference type="Google" id="ProtNLM"/>
    </source>
</evidence>
<dbReference type="Proteomes" id="UP001519309">
    <property type="component" value="Unassembled WGS sequence"/>
</dbReference>
<evidence type="ECO:0000313" key="1">
    <source>
        <dbReference type="EMBL" id="ANP55648.1"/>
    </source>
</evidence>
<dbReference type="EMBL" id="CP016279">
    <property type="protein sequence ID" value="ANP55648.1"/>
    <property type="molecule type" value="Genomic_DNA"/>
</dbReference>
<dbReference type="Proteomes" id="UP000092659">
    <property type="component" value="Chromosome"/>
</dbReference>
<dbReference type="EMBL" id="JAGGLP010000012">
    <property type="protein sequence ID" value="MBP2052732.1"/>
    <property type="molecule type" value="Genomic_DNA"/>
</dbReference>
<dbReference type="AlphaFoldDB" id="A0A1B1B9Z5"/>
<dbReference type="InterPro" id="IPR037883">
    <property type="entry name" value="Knr4/Smi1-like_sf"/>
</dbReference>
<dbReference type="STRING" id="68214.AVL59_44015"/>
<reference evidence="1 3" key="1">
    <citation type="submission" date="2016-06" db="EMBL/GenBank/DDBJ databases">
        <title>Complete genome sequence of Streptomyces griseochromogenes ATCC 14511, the Blasticidin S producer.</title>
        <authorList>
            <person name="Wu L."/>
        </authorList>
    </citation>
    <scope>NUCLEOTIDE SEQUENCE [LARGE SCALE GENOMIC DNA]</scope>
    <source>
        <strain evidence="1 3">ATCC 14511</strain>
    </source>
</reference>
<sequence length="173" mass="19204">MTEDELIEAVRAAVADRDLPPPAAPADVVGAERAIGSPMPRLLRRLYLEVANGGFGIWPCVSLTDTGRWYSDERDLVEAHRNFVSSLGDPGFPPAPPSVVPLMDRGCCMWTLIDLATEDGRIWDWDPDECCVLVPTTLSLSQWLTGWLEGWVVEGPYDHFRTHDANCPSGQRR</sequence>
<proteinExistence type="predicted"/>
<protein>
    <recommendedName>
        <fullName evidence="5">Knr4/Smi1-like domain-containing protein</fullName>
    </recommendedName>
</protein>
<keyword evidence="4" id="KW-1185">Reference proteome</keyword>
<organism evidence="1 3">
    <name type="scientific">Streptomyces griseochromogenes</name>
    <dbReference type="NCBI Taxonomy" id="68214"/>
    <lineage>
        <taxon>Bacteria</taxon>
        <taxon>Bacillati</taxon>
        <taxon>Actinomycetota</taxon>
        <taxon>Actinomycetes</taxon>
        <taxon>Kitasatosporales</taxon>
        <taxon>Streptomycetaceae</taxon>
        <taxon>Streptomyces</taxon>
    </lineage>
</organism>
<accession>A0A1B1B9Z5</accession>
<evidence type="ECO:0000313" key="2">
    <source>
        <dbReference type="EMBL" id="MBP2052732.1"/>
    </source>
</evidence>
<gene>
    <name evidence="1" type="ORF">AVL59_44015</name>
    <name evidence="2" type="ORF">J2Z21_005719</name>
</gene>
<dbReference type="SUPFAM" id="SSF160631">
    <property type="entry name" value="SMI1/KNR4-like"/>
    <property type="match status" value="1"/>
</dbReference>
<dbReference type="OrthoDB" id="159453at2"/>